<name>A0A0R3N6M3_9BRAD</name>
<dbReference type="InterPro" id="IPR001962">
    <property type="entry name" value="Asn_synthase"/>
</dbReference>
<dbReference type="InterPro" id="IPR029055">
    <property type="entry name" value="Ntn_hydrolases_N"/>
</dbReference>
<dbReference type="EMBL" id="LLYA01000112">
    <property type="protein sequence ID" value="KRR27644.1"/>
    <property type="molecule type" value="Genomic_DNA"/>
</dbReference>
<dbReference type="PANTHER" id="PTHR43284">
    <property type="entry name" value="ASPARAGINE SYNTHETASE (GLUTAMINE-HYDROLYZING)"/>
    <property type="match status" value="1"/>
</dbReference>
<dbReference type="Proteomes" id="UP000052023">
    <property type="component" value="Unassembled WGS sequence"/>
</dbReference>
<organism evidence="5 6">
    <name type="scientific">Bradyrhizobium retamae</name>
    <dbReference type="NCBI Taxonomy" id="1300035"/>
    <lineage>
        <taxon>Bacteria</taxon>
        <taxon>Pseudomonadati</taxon>
        <taxon>Pseudomonadota</taxon>
        <taxon>Alphaproteobacteria</taxon>
        <taxon>Hyphomicrobiales</taxon>
        <taxon>Nitrobacteraceae</taxon>
        <taxon>Bradyrhizobium</taxon>
    </lineage>
</organism>
<comment type="pathway">
    <text evidence="1">Amino-acid biosynthesis; L-asparagine biosynthesis; L-asparagine from L-aspartate (L-Gln route): step 1/1.</text>
</comment>
<gene>
    <name evidence="5" type="ORF">CQ13_04495</name>
</gene>
<reference evidence="5 6" key="1">
    <citation type="submission" date="2014-03" db="EMBL/GenBank/DDBJ databases">
        <title>Bradyrhizobium valentinum sp. nov., isolated from effective nodules of Lupinus mariae-josephae, a lupine endemic of basic-lime soils in Eastern Spain.</title>
        <authorList>
            <person name="Duran D."/>
            <person name="Rey L."/>
            <person name="Navarro A."/>
            <person name="Busquets A."/>
            <person name="Imperial J."/>
            <person name="Ruiz-Argueso T."/>
        </authorList>
    </citation>
    <scope>NUCLEOTIDE SEQUENCE [LARGE SCALE GENOMIC DNA]</scope>
    <source>
        <strain evidence="5 6">Ro19</strain>
    </source>
</reference>
<dbReference type="GO" id="GO:0004066">
    <property type="term" value="F:asparagine synthase (glutamine-hydrolyzing) activity"/>
    <property type="evidence" value="ECO:0007669"/>
    <property type="project" value="UniProtKB-EC"/>
</dbReference>
<feature type="domain" description="Glutamine amidotransferase type-2" evidence="4">
    <location>
        <begin position="1"/>
        <end position="133"/>
    </location>
</feature>
<dbReference type="SUPFAM" id="SSF56235">
    <property type="entry name" value="N-terminal nucleophile aminohydrolases (Ntn hydrolases)"/>
    <property type="match status" value="1"/>
</dbReference>
<evidence type="ECO:0000256" key="2">
    <source>
        <dbReference type="ARBA" id="ARBA00012737"/>
    </source>
</evidence>
<evidence type="ECO:0000313" key="5">
    <source>
        <dbReference type="EMBL" id="KRR27644.1"/>
    </source>
</evidence>
<proteinExistence type="predicted"/>
<evidence type="ECO:0000259" key="4">
    <source>
        <dbReference type="PROSITE" id="PS51278"/>
    </source>
</evidence>
<sequence length="294" mass="32806">MIDNELGLWLVFKCCIYNFRELKSEIGAKGYRFFSEGDTEVILKSYHTWGPNCVRKFKGMFAFAVWERDSGRVVLARDRLGIKPLYYTEGGAIEAMSKPIVSHDSVAFFLLSAEVAQRVKVVQTGQGADEVSGGYSWSPSFLAADDATEQYQGAYFDWSHVDLARLMSPEFVRKISASGLSRISLHRPSASTAVDKALQIDTEIMLVDDPVKRVDSMTMAHGLEARVPFLDHEVVELAARIPANLKVRGDGKYILREAARKFVPAEVIDRSKGYLPVPSLRYLRGPSCPASRKS</sequence>
<accession>A0A0R3N6M3</accession>
<dbReference type="CDD" id="cd01991">
    <property type="entry name" value="Asn_synthase_B_C"/>
    <property type="match status" value="1"/>
</dbReference>
<dbReference type="PANTHER" id="PTHR43284:SF1">
    <property type="entry name" value="ASPARAGINE SYNTHETASE"/>
    <property type="match status" value="1"/>
</dbReference>
<comment type="catalytic activity">
    <reaction evidence="3">
        <text>L-aspartate + L-glutamine + ATP + H2O = L-asparagine + L-glutamate + AMP + diphosphate + H(+)</text>
        <dbReference type="Rhea" id="RHEA:12228"/>
        <dbReference type="ChEBI" id="CHEBI:15377"/>
        <dbReference type="ChEBI" id="CHEBI:15378"/>
        <dbReference type="ChEBI" id="CHEBI:29985"/>
        <dbReference type="ChEBI" id="CHEBI:29991"/>
        <dbReference type="ChEBI" id="CHEBI:30616"/>
        <dbReference type="ChEBI" id="CHEBI:33019"/>
        <dbReference type="ChEBI" id="CHEBI:58048"/>
        <dbReference type="ChEBI" id="CHEBI:58359"/>
        <dbReference type="ChEBI" id="CHEBI:456215"/>
        <dbReference type="EC" id="6.3.5.4"/>
    </reaction>
</comment>
<dbReference type="GO" id="GO:0006529">
    <property type="term" value="P:asparagine biosynthetic process"/>
    <property type="evidence" value="ECO:0007669"/>
    <property type="project" value="InterPro"/>
</dbReference>
<evidence type="ECO:0000256" key="1">
    <source>
        <dbReference type="ARBA" id="ARBA00005187"/>
    </source>
</evidence>
<keyword evidence="6" id="KW-1185">Reference proteome</keyword>
<dbReference type="InterPro" id="IPR017932">
    <property type="entry name" value="GATase_2_dom"/>
</dbReference>
<comment type="caution">
    <text evidence="5">The sequence shown here is derived from an EMBL/GenBank/DDBJ whole genome shotgun (WGS) entry which is preliminary data.</text>
</comment>
<dbReference type="Pfam" id="PF00733">
    <property type="entry name" value="Asn_synthase"/>
    <property type="match status" value="1"/>
</dbReference>
<dbReference type="InterPro" id="IPR051786">
    <property type="entry name" value="ASN_synthetase/amidase"/>
</dbReference>
<evidence type="ECO:0000313" key="6">
    <source>
        <dbReference type="Proteomes" id="UP000052023"/>
    </source>
</evidence>
<protein>
    <recommendedName>
        <fullName evidence="2">asparagine synthase (glutamine-hydrolyzing)</fullName>
        <ecNumber evidence="2">6.3.5.4</ecNumber>
    </recommendedName>
</protein>
<dbReference type="InterPro" id="IPR014729">
    <property type="entry name" value="Rossmann-like_a/b/a_fold"/>
</dbReference>
<dbReference type="GO" id="GO:0005829">
    <property type="term" value="C:cytosol"/>
    <property type="evidence" value="ECO:0007669"/>
    <property type="project" value="TreeGrafter"/>
</dbReference>
<dbReference type="SUPFAM" id="SSF52402">
    <property type="entry name" value="Adenine nucleotide alpha hydrolases-like"/>
    <property type="match status" value="1"/>
</dbReference>
<evidence type="ECO:0000256" key="3">
    <source>
        <dbReference type="ARBA" id="ARBA00048741"/>
    </source>
</evidence>
<dbReference type="Gene3D" id="3.40.50.620">
    <property type="entry name" value="HUPs"/>
    <property type="match status" value="1"/>
</dbReference>
<dbReference type="PROSITE" id="PS51278">
    <property type="entry name" value="GATASE_TYPE_2"/>
    <property type="match status" value="1"/>
</dbReference>
<dbReference type="EC" id="6.3.5.4" evidence="2"/>
<dbReference type="AlphaFoldDB" id="A0A0R3N6M3"/>
<dbReference type="Pfam" id="PF13537">
    <property type="entry name" value="GATase_7"/>
    <property type="match status" value="1"/>
</dbReference>